<evidence type="ECO:0000313" key="3">
    <source>
        <dbReference type="Proteomes" id="UP000680067"/>
    </source>
</evidence>
<protein>
    <submittedName>
        <fullName evidence="2">Uncharacterized protein</fullName>
    </submittedName>
</protein>
<feature type="coiled-coil region" evidence="1">
    <location>
        <begin position="30"/>
        <end position="68"/>
    </location>
</feature>
<dbReference type="Proteomes" id="UP000680067">
    <property type="component" value="Unassembled WGS sequence"/>
</dbReference>
<reference evidence="2" key="1">
    <citation type="submission" date="2021-04" db="EMBL/GenBank/DDBJ databases">
        <title>novel species isolated from subtropical streams in China.</title>
        <authorList>
            <person name="Lu H."/>
        </authorList>
    </citation>
    <scope>NUCLEOTIDE SEQUENCE</scope>
    <source>
        <strain evidence="2">LFS511W</strain>
    </source>
</reference>
<feature type="non-terminal residue" evidence="2">
    <location>
        <position position="1"/>
    </location>
</feature>
<accession>A0A941DU79</accession>
<name>A0A941DU79_9BURK</name>
<sequence>EEQSLQELLAAQAVQSEKLSALRAQQAQQLATLQAQWAQEEQTLQAAAQEEQQQLAHEHQAAEELAQTLIQRLRDQRQHHVVWREQVQQVLESA</sequence>
<evidence type="ECO:0000256" key="1">
    <source>
        <dbReference type="SAM" id="Coils"/>
    </source>
</evidence>
<dbReference type="RefSeq" id="WP_212689880.1">
    <property type="nucleotide sequence ID" value="NZ_JAGSPN010000656.1"/>
</dbReference>
<gene>
    <name evidence="2" type="ORF">KDM89_22065</name>
</gene>
<comment type="caution">
    <text evidence="2">The sequence shown here is derived from an EMBL/GenBank/DDBJ whole genome shotgun (WGS) entry which is preliminary data.</text>
</comment>
<keyword evidence="3" id="KW-1185">Reference proteome</keyword>
<evidence type="ECO:0000313" key="2">
    <source>
        <dbReference type="EMBL" id="MBR7784821.1"/>
    </source>
</evidence>
<proteinExistence type="predicted"/>
<dbReference type="AlphaFoldDB" id="A0A941DU79"/>
<feature type="non-terminal residue" evidence="2">
    <location>
        <position position="94"/>
    </location>
</feature>
<keyword evidence="1" id="KW-0175">Coiled coil</keyword>
<dbReference type="EMBL" id="JAGSPN010000656">
    <property type="protein sequence ID" value="MBR7784821.1"/>
    <property type="molecule type" value="Genomic_DNA"/>
</dbReference>
<organism evidence="2 3">
    <name type="scientific">Undibacterium luofuense</name>
    <dbReference type="NCBI Taxonomy" id="2828733"/>
    <lineage>
        <taxon>Bacteria</taxon>
        <taxon>Pseudomonadati</taxon>
        <taxon>Pseudomonadota</taxon>
        <taxon>Betaproteobacteria</taxon>
        <taxon>Burkholderiales</taxon>
        <taxon>Oxalobacteraceae</taxon>
        <taxon>Undibacterium</taxon>
    </lineage>
</organism>